<protein>
    <submittedName>
        <fullName evidence="1">Uncharacterized protein</fullName>
    </submittedName>
</protein>
<accession>A0ABQ8UD01</accession>
<sequence length="74" mass="8451">MREAACEARIHVPRPFVEPTKVMFLPRVPRVIFAIGDALFAPRSTVARLVRLLRYHPQHTHRCTPLDRAPATVP</sequence>
<dbReference type="EMBL" id="JAPMOS010000115">
    <property type="protein sequence ID" value="KAJ4455224.1"/>
    <property type="molecule type" value="Genomic_DNA"/>
</dbReference>
<proteinExistence type="predicted"/>
<gene>
    <name evidence="1" type="ORF">PAPYR_9880</name>
</gene>
<keyword evidence="2" id="KW-1185">Reference proteome</keyword>
<name>A0ABQ8UD01_9EUKA</name>
<reference evidence="1" key="1">
    <citation type="journal article" date="2022" name="bioRxiv">
        <title>Genomics of Preaxostyla Flagellates Illuminates Evolutionary Transitions and the Path Towards Mitochondrial Loss.</title>
        <authorList>
            <person name="Novak L.V.F."/>
            <person name="Treitli S.C."/>
            <person name="Pyrih J."/>
            <person name="Halakuc P."/>
            <person name="Pipaliya S.V."/>
            <person name="Vacek V."/>
            <person name="Brzon O."/>
            <person name="Soukal P."/>
            <person name="Eme L."/>
            <person name="Dacks J.B."/>
            <person name="Karnkowska A."/>
            <person name="Elias M."/>
            <person name="Hampl V."/>
        </authorList>
    </citation>
    <scope>NUCLEOTIDE SEQUENCE</scope>
    <source>
        <strain evidence="1">RCP-MX</strain>
    </source>
</reference>
<dbReference type="Proteomes" id="UP001141327">
    <property type="component" value="Unassembled WGS sequence"/>
</dbReference>
<comment type="caution">
    <text evidence="1">The sequence shown here is derived from an EMBL/GenBank/DDBJ whole genome shotgun (WGS) entry which is preliminary data.</text>
</comment>
<organism evidence="1 2">
    <name type="scientific">Paratrimastix pyriformis</name>
    <dbReference type="NCBI Taxonomy" id="342808"/>
    <lineage>
        <taxon>Eukaryota</taxon>
        <taxon>Metamonada</taxon>
        <taxon>Preaxostyla</taxon>
        <taxon>Paratrimastigidae</taxon>
        <taxon>Paratrimastix</taxon>
    </lineage>
</organism>
<evidence type="ECO:0000313" key="2">
    <source>
        <dbReference type="Proteomes" id="UP001141327"/>
    </source>
</evidence>
<evidence type="ECO:0000313" key="1">
    <source>
        <dbReference type="EMBL" id="KAJ4455224.1"/>
    </source>
</evidence>